<dbReference type="GO" id="GO:0046872">
    <property type="term" value="F:metal ion binding"/>
    <property type="evidence" value="ECO:0007669"/>
    <property type="project" value="UniProtKB-KW"/>
</dbReference>
<dbReference type="PANTHER" id="PTHR33280">
    <property type="entry name" value="50S RIBOSOMAL PROTEIN L31, CHLOROPLASTIC"/>
    <property type="match status" value="1"/>
</dbReference>
<evidence type="ECO:0000256" key="4">
    <source>
        <dbReference type="ARBA" id="ARBA00022980"/>
    </source>
</evidence>
<organism evidence="9 10">
    <name type="scientific">Candidatus Komeilibacteria bacterium CG_4_9_14_0_8_um_filter_36_9</name>
    <dbReference type="NCBI Taxonomy" id="1974473"/>
    <lineage>
        <taxon>Bacteria</taxon>
        <taxon>Candidatus Komeiliibacteriota</taxon>
    </lineage>
</organism>
<keyword evidence="7" id="KW-0479">Metal-binding</keyword>
<dbReference type="InterPro" id="IPR042105">
    <property type="entry name" value="Ribosomal_bL31_sf"/>
</dbReference>
<feature type="binding site" evidence="7">
    <location>
        <position position="37"/>
    </location>
    <ligand>
        <name>Zn(2+)</name>
        <dbReference type="ChEBI" id="CHEBI:29105"/>
    </ligand>
</feature>
<dbReference type="InterPro" id="IPR027491">
    <property type="entry name" value="Ribosomal_bL31_A"/>
</dbReference>
<dbReference type="InterPro" id="IPR002150">
    <property type="entry name" value="Ribosomal_bL31"/>
</dbReference>
<comment type="subunit">
    <text evidence="7">Part of the 50S ribosomal subunit.</text>
</comment>
<dbReference type="HAMAP" id="MF_00501">
    <property type="entry name" value="Ribosomal_bL31_1"/>
    <property type="match status" value="1"/>
</dbReference>
<comment type="cofactor">
    <cofactor evidence="7">
        <name>Zn(2+)</name>
        <dbReference type="ChEBI" id="CHEBI:29105"/>
    </cofactor>
    <text evidence="7">Binds 1 zinc ion per subunit.</text>
</comment>
<evidence type="ECO:0000256" key="6">
    <source>
        <dbReference type="ARBA" id="ARBA00035687"/>
    </source>
</evidence>
<dbReference type="GO" id="GO:0003735">
    <property type="term" value="F:structural constituent of ribosome"/>
    <property type="evidence" value="ECO:0007669"/>
    <property type="project" value="InterPro"/>
</dbReference>
<keyword evidence="2 7" id="KW-0699">rRNA-binding</keyword>
<dbReference type="PRINTS" id="PR01249">
    <property type="entry name" value="RIBOSOMALL31"/>
</dbReference>
<evidence type="ECO:0000256" key="5">
    <source>
        <dbReference type="ARBA" id="ARBA00023274"/>
    </source>
</evidence>
<dbReference type="SUPFAM" id="SSF143800">
    <property type="entry name" value="L28p-like"/>
    <property type="match status" value="1"/>
</dbReference>
<evidence type="ECO:0000256" key="3">
    <source>
        <dbReference type="ARBA" id="ARBA00022884"/>
    </source>
</evidence>
<keyword evidence="5 7" id="KW-0687">Ribonucleoprotein</keyword>
<dbReference type="EMBL" id="PFSY01000039">
    <property type="protein sequence ID" value="PJC02169.1"/>
    <property type="molecule type" value="Genomic_DNA"/>
</dbReference>
<dbReference type="PANTHER" id="PTHR33280:SF1">
    <property type="entry name" value="LARGE RIBOSOMAL SUBUNIT PROTEIN BL31C"/>
    <property type="match status" value="1"/>
</dbReference>
<dbReference type="NCBIfam" id="NF001809">
    <property type="entry name" value="PRK00528.1"/>
    <property type="match status" value="1"/>
</dbReference>
<dbReference type="Proteomes" id="UP000230136">
    <property type="component" value="Unassembled WGS sequence"/>
</dbReference>
<feature type="binding site" evidence="7">
    <location>
        <position position="17"/>
    </location>
    <ligand>
        <name>Zn(2+)</name>
        <dbReference type="ChEBI" id="CHEBI:29105"/>
    </ligand>
</feature>
<feature type="compositionally biased region" description="Basic residues" evidence="8">
    <location>
        <begin position="73"/>
        <end position="86"/>
    </location>
</feature>
<dbReference type="Pfam" id="PF01197">
    <property type="entry name" value="Ribosomal_L31"/>
    <property type="match status" value="1"/>
</dbReference>
<evidence type="ECO:0000313" key="9">
    <source>
        <dbReference type="EMBL" id="PJC02169.1"/>
    </source>
</evidence>
<reference evidence="10" key="1">
    <citation type="submission" date="2017-09" db="EMBL/GenBank/DDBJ databases">
        <title>Depth-based differentiation of microbial function through sediment-hosted aquifers and enrichment of novel symbionts in the deep terrestrial subsurface.</title>
        <authorList>
            <person name="Probst A.J."/>
            <person name="Ladd B."/>
            <person name="Jarett J.K."/>
            <person name="Geller-Mcgrath D.E."/>
            <person name="Sieber C.M.K."/>
            <person name="Emerson J.B."/>
            <person name="Anantharaman K."/>
            <person name="Thomas B.C."/>
            <person name="Malmstrom R."/>
            <person name="Stieglmeier M."/>
            <person name="Klingl A."/>
            <person name="Woyke T."/>
            <person name="Ryan C.M."/>
            <person name="Banfield J.F."/>
        </authorList>
    </citation>
    <scope>NUCLEOTIDE SEQUENCE [LARGE SCALE GENOMIC DNA]</scope>
</reference>
<evidence type="ECO:0000256" key="2">
    <source>
        <dbReference type="ARBA" id="ARBA00022730"/>
    </source>
</evidence>
<feature type="binding site" evidence="7">
    <location>
        <position position="40"/>
    </location>
    <ligand>
        <name>Zn(2+)</name>
        <dbReference type="ChEBI" id="CHEBI:29105"/>
    </ligand>
</feature>
<evidence type="ECO:0000256" key="1">
    <source>
        <dbReference type="ARBA" id="ARBA00009296"/>
    </source>
</evidence>
<keyword evidence="3 7" id="KW-0694">RNA-binding</keyword>
<feature type="region of interest" description="Disordered" evidence="8">
    <location>
        <begin position="68"/>
        <end position="96"/>
    </location>
</feature>
<proteinExistence type="inferred from homology"/>
<evidence type="ECO:0000256" key="8">
    <source>
        <dbReference type="SAM" id="MobiDB-lite"/>
    </source>
</evidence>
<sequence>MKKDIHPEYNEKAKVTCACGNTFTVGSTLQEIKVEICSNCHPFYTGKQKLIDSAGRVDRFKDLTAKQADTAKTRKGKKAKKAKAIARKSTTDNKEK</sequence>
<comment type="function">
    <text evidence="7">Binds the 23S rRNA.</text>
</comment>
<dbReference type="InterPro" id="IPR034704">
    <property type="entry name" value="Ribosomal_bL28/bL31-like_sf"/>
</dbReference>
<dbReference type="GO" id="GO:0006412">
    <property type="term" value="P:translation"/>
    <property type="evidence" value="ECO:0007669"/>
    <property type="project" value="UniProtKB-UniRule"/>
</dbReference>
<name>A0A2M8DS31_9BACT</name>
<accession>A0A2M8DS31</accession>
<evidence type="ECO:0000256" key="7">
    <source>
        <dbReference type="HAMAP-Rule" id="MF_00501"/>
    </source>
</evidence>
<dbReference type="GO" id="GO:0005840">
    <property type="term" value="C:ribosome"/>
    <property type="evidence" value="ECO:0007669"/>
    <property type="project" value="UniProtKB-KW"/>
</dbReference>
<dbReference type="AlphaFoldDB" id="A0A2M8DS31"/>
<dbReference type="GO" id="GO:1990904">
    <property type="term" value="C:ribonucleoprotein complex"/>
    <property type="evidence" value="ECO:0007669"/>
    <property type="project" value="UniProtKB-KW"/>
</dbReference>
<dbReference type="Gene3D" id="4.10.830.30">
    <property type="entry name" value="Ribosomal protein L31"/>
    <property type="match status" value="1"/>
</dbReference>
<comment type="caution">
    <text evidence="9">The sequence shown here is derived from an EMBL/GenBank/DDBJ whole genome shotgun (WGS) entry which is preliminary data.</text>
</comment>
<feature type="binding site" evidence="7">
    <location>
        <position position="19"/>
    </location>
    <ligand>
        <name>Zn(2+)</name>
        <dbReference type="ChEBI" id="CHEBI:29105"/>
    </ligand>
</feature>
<protein>
    <recommendedName>
        <fullName evidence="6 7">Large ribosomal subunit protein bL31</fullName>
    </recommendedName>
</protein>
<dbReference type="NCBIfam" id="TIGR00105">
    <property type="entry name" value="L31"/>
    <property type="match status" value="1"/>
</dbReference>
<evidence type="ECO:0000313" key="10">
    <source>
        <dbReference type="Proteomes" id="UP000230136"/>
    </source>
</evidence>
<comment type="similarity">
    <text evidence="1 7">Belongs to the bacterial ribosomal protein bL31 family. Type A subfamily.</text>
</comment>
<keyword evidence="7" id="KW-0862">Zinc</keyword>
<dbReference type="GO" id="GO:0019843">
    <property type="term" value="F:rRNA binding"/>
    <property type="evidence" value="ECO:0007669"/>
    <property type="project" value="UniProtKB-KW"/>
</dbReference>
<keyword evidence="4 7" id="KW-0689">Ribosomal protein</keyword>
<dbReference type="NCBIfam" id="NF000612">
    <property type="entry name" value="PRK00019.1"/>
    <property type="match status" value="1"/>
</dbReference>
<dbReference type="PROSITE" id="PS01143">
    <property type="entry name" value="RIBOSOMAL_L31"/>
    <property type="match status" value="1"/>
</dbReference>
<gene>
    <name evidence="7" type="primary">rpmE</name>
    <name evidence="9" type="ORF">CO073_00875</name>
</gene>